<evidence type="ECO:0000256" key="1">
    <source>
        <dbReference type="ARBA" id="ARBA00023157"/>
    </source>
</evidence>
<dbReference type="Gene3D" id="2.60.120.230">
    <property type="match status" value="1"/>
</dbReference>
<evidence type="ECO:0000313" key="3">
    <source>
        <dbReference type="EMBL" id="QDU81477.1"/>
    </source>
</evidence>
<keyword evidence="1" id="KW-1015">Disulfide bond</keyword>
<dbReference type="InterPro" id="IPR047262">
    <property type="entry name" value="PRX-like1"/>
</dbReference>
<dbReference type="GO" id="GO:0016209">
    <property type="term" value="F:antioxidant activity"/>
    <property type="evidence" value="ECO:0007669"/>
    <property type="project" value="InterPro"/>
</dbReference>
<dbReference type="PANTHER" id="PTHR43640:SF1">
    <property type="entry name" value="THIOREDOXIN-DEPENDENT PEROXIREDOXIN"/>
    <property type="match status" value="1"/>
</dbReference>
<dbReference type="Pfam" id="PF00578">
    <property type="entry name" value="AhpC-TSA"/>
    <property type="match status" value="1"/>
</dbReference>
<dbReference type="KEGG" id="plon:Pla110_32190"/>
<dbReference type="InterPro" id="IPR000866">
    <property type="entry name" value="AhpC/TSA"/>
</dbReference>
<dbReference type="Gene3D" id="1.10.760.10">
    <property type="entry name" value="Cytochrome c-like domain"/>
    <property type="match status" value="1"/>
</dbReference>
<dbReference type="PANTHER" id="PTHR43640">
    <property type="entry name" value="OS07G0260300 PROTEIN"/>
    <property type="match status" value="1"/>
</dbReference>
<reference evidence="3 4" key="1">
    <citation type="submission" date="2019-02" db="EMBL/GenBank/DDBJ databases">
        <title>Deep-cultivation of Planctomycetes and their phenomic and genomic characterization uncovers novel biology.</title>
        <authorList>
            <person name="Wiegand S."/>
            <person name="Jogler M."/>
            <person name="Boedeker C."/>
            <person name="Pinto D."/>
            <person name="Vollmers J."/>
            <person name="Rivas-Marin E."/>
            <person name="Kohn T."/>
            <person name="Peeters S.H."/>
            <person name="Heuer A."/>
            <person name="Rast P."/>
            <person name="Oberbeckmann S."/>
            <person name="Bunk B."/>
            <person name="Jeske O."/>
            <person name="Meyerdierks A."/>
            <person name="Storesund J.E."/>
            <person name="Kallscheuer N."/>
            <person name="Luecker S."/>
            <person name="Lage O.M."/>
            <person name="Pohl T."/>
            <person name="Merkel B.J."/>
            <person name="Hornburger P."/>
            <person name="Mueller R.-W."/>
            <person name="Bruemmer F."/>
            <person name="Labrenz M."/>
            <person name="Spormann A.M."/>
            <person name="Op den Camp H."/>
            <person name="Overmann J."/>
            <person name="Amann R."/>
            <person name="Jetten M.S.M."/>
            <person name="Mascher T."/>
            <person name="Medema M.H."/>
            <person name="Devos D.P."/>
            <person name="Kaster A.-K."/>
            <person name="Ovreas L."/>
            <person name="Rohde M."/>
            <person name="Galperin M.Y."/>
            <person name="Jogler C."/>
        </authorList>
    </citation>
    <scope>NUCLEOTIDE SEQUENCE [LARGE SCALE GENOMIC DNA]</scope>
    <source>
        <strain evidence="3 4">Pla110</strain>
    </source>
</reference>
<dbReference type="SUPFAM" id="SSF49742">
    <property type="entry name" value="PHM/PNGase F"/>
    <property type="match status" value="2"/>
</dbReference>
<dbReference type="OrthoDB" id="9788721at2"/>
<evidence type="ECO:0000259" key="2">
    <source>
        <dbReference type="PROSITE" id="PS51352"/>
    </source>
</evidence>
<organism evidence="3 4">
    <name type="scientific">Polystyrenella longa</name>
    <dbReference type="NCBI Taxonomy" id="2528007"/>
    <lineage>
        <taxon>Bacteria</taxon>
        <taxon>Pseudomonadati</taxon>
        <taxon>Planctomycetota</taxon>
        <taxon>Planctomycetia</taxon>
        <taxon>Planctomycetales</taxon>
        <taxon>Planctomycetaceae</taxon>
        <taxon>Polystyrenella</taxon>
    </lineage>
</organism>
<dbReference type="GO" id="GO:0016715">
    <property type="term" value="F:oxidoreductase activity, acting on paired donors, with incorporation or reduction of molecular oxygen, reduced ascorbate as one donor, and incorporation of one atom of oxygen"/>
    <property type="evidence" value="ECO:0007669"/>
    <property type="project" value="InterPro"/>
</dbReference>
<dbReference type="Gene3D" id="3.40.30.10">
    <property type="entry name" value="Glutaredoxin"/>
    <property type="match status" value="1"/>
</dbReference>
<proteinExistence type="predicted"/>
<name>A0A518CQG7_9PLAN</name>
<sequence length="618" mass="70452">MIFSCLKSEELSHSVRMLTHRFVLLGLLVMFCLPQSARAEELKPPAIGAQVPDVPLVDIYRRERTLSDSQGKQAIVLAVLGVDCPLANLYIPRLNEMHAEYASKGVQFAVINSNPQDTMVQVAAHALETKMTFPVLKDFEQKALNALGAKRTPEVFLLDGDFKIRYHGRIDDQFTISHRRPEPQRLDLKIAIDELLAGDEITVTETNPHGCLIPRWEDQLPREEITYASHIAKLFDNKCYRCHREGQVGPFALEDYRDAKTWAEPIYEAVVEQRMPPWHAEDGIHSFLNNRSLTQTEIEQVVKWVKADCPSGNLEQVPEKPVVDDEWSIGIPDLVIEMPREEQVPSTGVVPYRYQTAELSFDEDVWVQAAEARPGTTEVVHHILAYINTPRRDGEGNVKKGFDFFGRDGSVGLLVGWAPGDMPQIYPEGYARKIPKGSQIVFELHYTPDGVARTDRSSVAIKFTKEPPQHEIRTNFMAQTKIEIPAHRFRHQDSQSFTFRKEARIISLMPHMHWRGLSADYFLEYPDGTKKEVMSVPYYDFNWQSIYRFENPLEVPPGTKLTVVGTWDNTADNPNNPDPSKTVYWGQQTWEEMLAGWVDYVYVDSDAVKTSAVEKPTE</sequence>
<keyword evidence="4" id="KW-1185">Reference proteome</keyword>
<dbReference type="EMBL" id="CP036281">
    <property type="protein sequence ID" value="QDU81477.1"/>
    <property type="molecule type" value="Genomic_DNA"/>
</dbReference>
<dbReference type="SUPFAM" id="SSF52833">
    <property type="entry name" value="Thioredoxin-like"/>
    <property type="match status" value="1"/>
</dbReference>
<feature type="domain" description="Thioredoxin" evidence="2">
    <location>
        <begin position="45"/>
        <end position="197"/>
    </location>
</feature>
<dbReference type="Gene3D" id="2.60.120.310">
    <property type="entry name" value="Copper type II, ascorbate-dependent monooxygenase, N-terminal domain"/>
    <property type="match status" value="1"/>
</dbReference>
<dbReference type="GO" id="GO:0005507">
    <property type="term" value="F:copper ion binding"/>
    <property type="evidence" value="ECO:0007669"/>
    <property type="project" value="InterPro"/>
</dbReference>
<dbReference type="InterPro" id="IPR036909">
    <property type="entry name" value="Cyt_c-like_dom_sf"/>
</dbReference>
<gene>
    <name evidence="3" type="primary">resA_6</name>
    <name evidence="3" type="ORF">Pla110_32190</name>
</gene>
<dbReference type="InterPro" id="IPR014784">
    <property type="entry name" value="Cu2_ascorb_mOase-like_C"/>
</dbReference>
<protein>
    <submittedName>
        <fullName evidence="3">Thiol-disulfide oxidoreductase ResA</fullName>
    </submittedName>
</protein>
<dbReference type="Proteomes" id="UP000317178">
    <property type="component" value="Chromosome"/>
</dbReference>
<dbReference type="GO" id="GO:0020037">
    <property type="term" value="F:heme binding"/>
    <property type="evidence" value="ECO:0007669"/>
    <property type="project" value="InterPro"/>
</dbReference>
<dbReference type="InterPro" id="IPR036249">
    <property type="entry name" value="Thioredoxin-like_sf"/>
</dbReference>
<dbReference type="InterPro" id="IPR036939">
    <property type="entry name" value="Cu2_ascorb_mOase_N_sf"/>
</dbReference>
<dbReference type="InterPro" id="IPR013766">
    <property type="entry name" value="Thioredoxin_domain"/>
</dbReference>
<dbReference type="AlphaFoldDB" id="A0A518CQG7"/>
<dbReference type="GO" id="GO:0009055">
    <property type="term" value="F:electron transfer activity"/>
    <property type="evidence" value="ECO:0007669"/>
    <property type="project" value="InterPro"/>
</dbReference>
<dbReference type="PROSITE" id="PS51352">
    <property type="entry name" value="THIOREDOXIN_2"/>
    <property type="match status" value="1"/>
</dbReference>
<dbReference type="InterPro" id="IPR008977">
    <property type="entry name" value="PHM/PNGase_F_dom_sf"/>
</dbReference>
<accession>A0A518CQG7</accession>
<evidence type="ECO:0000313" key="4">
    <source>
        <dbReference type="Proteomes" id="UP000317178"/>
    </source>
</evidence>